<comment type="caution">
    <text evidence="4">The sequence shown here is derived from an EMBL/GenBank/DDBJ whole genome shotgun (WGS) entry which is preliminary data.</text>
</comment>
<evidence type="ECO:0000256" key="1">
    <source>
        <dbReference type="SAM" id="MobiDB-lite"/>
    </source>
</evidence>
<evidence type="ECO:0000259" key="2">
    <source>
        <dbReference type="Pfam" id="PF18098"/>
    </source>
</evidence>
<evidence type="ECO:0000259" key="3">
    <source>
        <dbReference type="Pfam" id="PF22241"/>
    </source>
</evidence>
<dbReference type="PANTHER" id="PTHR10855:SF1">
    <property type="entry name" value="26S PROTEASOME NON-ATPASE REGULATORY SUBUNIT 12"/>
    <property type="match status" value="1"/>
</dbReference>
<evidence type="ECO:0008006" key="6">
    <source>
        <dbReference type="Google" id="ProtNLM"/>
    </source>
</evidence>
<dbReference type="PANTHER" id="PTHR10855">
    <property type="entry name" value="26S PROTEASOME NON-ATPASE REGULATORY SUBUNIT 12/COP9 SIGNALOSOME COMPLEX SUBUNIT 4"/>
    <property type="match status" value="1"/>
</dbReference>
<reference evidence="4" key="1">
    <citation type="journal article" date="2020" name="Nat. Commun.">
        <title>Large-scale genome sequencing of mycorrhizal fungi provides insights into the early evolution of symbiotic traits.</title>
        <authorList>
            <person name="Miyauchi S."/>
            <person name="Kiss E."/>
            <person name="Kuo A."/>
            <person name="Drula E."/>
            <person name="Kohler A."/>
            <person name="Sanchez-Garcia M."/>
            <person name="Morin E."/>
            <person name="Andreopoulos B."/>
            <person name="Barry K.W."/>
            <person name="Bonito G."/>
            <person name="Buee M."/>
            <person name="Carver A."/>
            <person name="Chen C."/>
            <person name="Cichocki N."/>
            <person name="Clum A."/>
            <person name="Culley D."/>
            <person name="Crous P.W."/>
            <person name="Fauchery L."/>
            <person name="Girlanda M."/>
            <person name="Hayes R.D."/>
            <person name="Keri Z."/>
            <person name="LaButti K."/>
            <person name="Lipzen A."/>
            <person name="Lombard V."/>
            <person name="Magnuson J."/>
            <person name="Maillard F."/>
            <person name="Murat C."/>
            <person name="Nolan M."/>
            <person name="Ohm R.A."/>
            <person name="Pangilinan J."/>
            <person name="Pereira M.F."/>
            <person name="Perotto S."/>
            <person name="Peter M."/>
            <person name="Pfister S."/>
            <person name="Riley R."/>
            <person name="Sitrit Y."/>
            <person name="Stielow J.B."/>
            <person name="Szollosi G."/>
            <person name="Zifcakova L."/>
            <person name="Stursova M."/>
            <person name="Spatafora J.W."/>
            <person name="Tedersoo L."/>
            <person name="Vaario L.M."/>
            <person name="Yamada A."/>
            <person name="Yan M."/>
            <person name="Wang P."/>
            <person name="Xu J."/>
            <person name="Bruns T."/>
            <person name="Baldrian P."/>
            <person name="Vilgalys R."/>
            <person name="Dunand C."/>
            <person name="Henrissat B."/>
            <person name="Grigoriev I.V."/>
            <person name="Hibbett D."/>
            <person name="Nagy L.G."/>
            <person name="Martin F.M."/>
        </authorList>
    </citation>
    <scope>NUCLEOTIDE SEQUENCE</scope>
    <source>
        <strain evidence="4">UP504</strain>
    </source>
</reference>
<dbReference type="Proteomes" id="UP000886523">
    <property type="component" value="Unassembled WGS sequence"/>
</dbReference>
<feature type="domain" description="PSMD12/CSN4-like N-terminal" evidence="3">
    <location>
        <begin position="25"/>
        <end position="288"/>
    </location>
</feature>
<feature type="compositionally biased region" description="Low complexity" evidence="1">
    <location>
        <begin position="135"/>
        <end position="146"/>
    </location>
</feature>
<dbReference type="OrthoDB" id="268763at2759"/>
<accession>A0A9P6AVB1</accession>
<name>A0A9P6AVB1_9AGAM</name>
<dbReference type="AlphaFoldDB" id="A0A9P6AVB1"/>
<dbReference type="GO" id="GO:0005737">
    <property type="term" value="C:cytoplasm"/>
    <property type="evidence" value="ECO:0007669"/>
    <property type="project" value="TreeGrafter"/>
</dbReference>
<feature type="region of interest" description="Disordered" evidence="1">
    <location>
        <begin position="114"/>
        <end position="155"/>
    </location>
</feature>
<evidence type="ECO:0000313" key="5">
    <source>
        <dbReference type="Proteomes" id="UP000886523"/>
    </source>
</evidence>
<keyword evidence="5" id="KW-1185">Reference proteome</keyword>
<dbReference type="InterPro" id="IPR040134">
    <property type="entry name" value="PSMD12/CSN4"/>
</dbReference>
<evidence type="ECO:0000313" key="4">
    <source>
        <dbReference type="EMBL" id="KAF9512414.1"/>
    </source>
</evidence>
<dbReference type="Pfam" id="PF22241">
    <property type="entry name" value="PSMD12-CSN4_N"/>
    <property type="match status" value="1"/>
</dbReference>
<dbReference type="InterPro" id="IPR040896">
    <property type="entry name" value="RPN5_C"/>
</dbReference>
<dbReference type="Pfam" id="PF18098">
    <property type="entry name" value="RPN5_C"/>
    <property type="match status" value="1"/>
</dbReference>
<dbReference type="EMBL" id="MU128987">
    <property type="protein sequence ID" value="KAF9512414.1"/>
    <property type="molecule type" value="Genomic_DNA"/>
</dbReference>
<sequence length="492" mass="55254">MADNKKQDKDYTKEADVLIPEARALADADKPQEAAADPTTTTRVLSAIINILHGKNDYDGLNSYITLLSKKHGQLKEPVKAMVEEAAAWLETVKAEAGEPRWLELLETLRAVTEGKSTSHPLASKYHERLSQSSTPHLPTPTATNPTPTPVTPRESLQTASDLLSDLQVETYSSMERREKTEFLLEQMRLLVTVARAKDREGKDLKKKGTTDKVAGGGVASLDGDTEWAKVRVGGRRIPEAFLAEEKNQDLKFKYYNLMIQHALHASSYLDAAKYYHKLWETPSVKADVAGEGREALENVIYYIVLAPHDNEQSDMLHHLYIDPALNKLELHYNLAKCFVTRELMRWPGIETIYGPTLRTTTVFGPGGEGEGDKRWEDLHARVIEHTDEENISLNRCSECPRYLAILYPHHTSAPYKSPRPYPRATEDVLSRLVVSGTVYAKIDRPTGIVTFRARKTAEDIMNEWSSDVSKLMQLVEKSWMGMNAALASKAR</sequence>
<dbReference type="GO" id="GO:0008541">
    <property type="term" value="C:proteasome regulatory particle, lid subcomplex"/>
    <property type="evidence" value="ECO:0007669"/>
    <property type="project" value="TreeGrafter"/>
</dbReference>
<dbReference type="InterPro" id="IPR054559">
    <property type="entry name" value="PSMD12-CSN4-like_N"/>
</dbReference>
<feature type="domain" description="26S proteasome regulatory subunit RPN5 C-terminal" evidence="2">
    <location>
        <begin position="460"/>
        <end position="478"/>
    </location>
</feature>
<organism evidence="4 5">
    <name type="scientific">Hydnum rufescens UP504</name>
    <dbReference type="NCBI Taxonomy" id="1448309"/>
    <lineage>
        <taxon>Eukaryota</taxon>
        <taxon>Fungi</taxon>
        <taxon>Dikarya</taxon>
        <taxon>Basidiomycota</taxon>
        <taxon>Agaricomycotina</taxon>
        <taxon>Agaricomycetes</taxon>
        <taxon>Cantharellales</taxon>
        <taxon>Hydnaceae</taxon>
        <taxon>Hydnum</taxon>
    </lineage>
</organism>
<protein>
    <recommendedName>
        <fullName evidence="6">PCI domain-containing protein</fullName>
    </recommendedName>
</protein>
<gene>
    <name evidence="4" type="ORF">BS47DRAFT_1394292</name>
</gene>
<proteinExistence type="predicted"/>